<feature type="region of interest" description="Disordered" evidence="1">
    <location>
        <begin position="147"/>
        <end position="211"/>
    </location>
</feature>
<gene>
    <name evidence="2" type="ORF">J0S82_002249</name>
</gene>
<evidence type="ECO:0000313" key="3">
    <source>
        <dbReference type="Proteomes" id="UP000700334"/>
    </source>
</evidence>
<proteinExistence type="predicted"/>
<organism evidence="2 3">
    <name type="scientific">Galemys pyrenaicus</name>
    <name type="common">Iberian desman</name>
    <name type="synonym">Pyrenean desman</name>
    <dbReference type="NCBI Taxonomy" id="202257"/>
    <lineage>
        <taxon>Eukaryota</taxon>
        <taxon>Metazoa</taxon>
        <taxon>Chordata</taxon>
        <taxon>Craniata</taxon>
        <taxon>Vertebrata</taxon>
        <taxon>Euteleostomi</taxon>
        <taxon>Mammalia</taxon>
        <taxon>Eutheria</taxon>
        <taxon>Laurasiatheria</taxon>
        <taxon>Eulipotyphla</taxon>
        <taxon>Talpidae</taxon>
        <taxon>Galemys</taxon>
    </lineage>
</organism>
<protein>
    <submittedName>
        <fullName evidence="2">Centrosomal protein of 295 kDa</fullName>
    </submittedName>
</protein>
<keyword evidence="3" id="KW-1185">Reference proteome</keyword>
<accession>A0A8J6DVJ4</accession>
<evidence type="ECO:0000256" key="1">
    <source>
        <dbReference type="SAM" id="MobiDB-lite"/>
    </source>
</evidence>
<feature type="compositionally biased region" description="Low complexity" evidence="1">
    <location>
        <begin position="26"/>
        <end position="35"/>
    </location>
</feature>
<dbReference type="AlphaFoldDB" id="A0A8J6DVJ4"/>
<reference evidence="2" key="1">
    <citation type="journal article" date="2021" name="Evol. Appl.">
        <title>The genome of the Pyrenean desman and the effects of bottlenecks and inbreeding on the genomic landscape of an endangered species.</title>
        <authorList>
            <person name="Escoda L."/>
            <person name="Castresana J."/>
        </authorList>
    </citation>
    <scope>NUCLEOTIDE SEQUENCE</scope>
    <source>
        <strain evidence="2">IBE-C5619</strain>
    </source>
</reference>
<dbReference type="Proteomes" id="UP000700334">
    <property type="component" value="Unassembled WGS sequence"/>
</dbReference>
<feature type="compositionally biased region" description="Basic and acidic residues" evidence="1">
    <location>
        <begin position="190"/>
        <end position="211"/>
    </location>
</feature>
<dbReference type="EMBL" id="JAGFMF010011436">
    <property type="protein sequence ID" value="KAG8522381.1"/>
    <property type="molecule type" value="Genomic_DNA"/>
</dbReference>
<feature type="region of interest" description="Disordered" evidence="1">
    <location>
        <begin position="20"/>
        <end position="49"/>
    </location>
</feature>
<name>A0A8J6DVJ4_GALPY</name>
<evidence type="ECO:0000313" key="2">
    <source>
        <dbReference type="EMBL" id="KAG8522381.1"/>
    </source>
</evidence>
<comment type="caution">
    <text evidence="2">The sequence shown here is derived from an EMBL/GenBank/DDBJ whole genome shotgun (WGS) entry which is preliminary data.</text>
</comment>
<sequence>MRRARRAALAEAELRRPGLDARALGSSRRAAQARPLAPPRPVRSRRRALPALGPLGRGVVAHPVGGREGALLLYPARRAPGARVPPVRHFRGHGFVLTSRAAEGARTAVGKRVGGCLRLLGLSCGSRLRLAVLRRASDARAPRLLPARPAEARCSGVPGKGAPGEGAPREPDLNAPEQRAAERKRKAEVRHKEALKVQKDHKEMLTKEKTW</sequence>